<dbReference type="GO" id="GO:0005524">
    <property type="term" value="F:ATP binding"/>
    <property type="evidence" value="ECO:0007669"/>
    <property type="project" value="UniProtKB-KW"/>
</dbReference>
<evidence type="ECO:0000313" key="5">
    <source>
        <dbReference type="Proteomes" id="UP000198956"/>
    </source>
</evidence>
<dbReference type="EMBL" id="FNDE01000040">
    <property type="protein sequence ID" value="SDH65795.1"/>
    <property type="molecule type" value="Genomic_DNA"/>
</dbReference>
<dbReference type="SMART" id="SM00382">
    <property type="entry name" value="AAA"/>
    <property type="match status" value="1"/>
</dbReference>
<dbReference type="PANTHER" id="PTHR20953">
    <property type="entry name" value="KINASE-RELATED"/>
    <property type="match status" value="1"/>
</dbReference>
<dbReference type="InterPro" id="IPR027417">
    <property type="entry name" value="P-loop_NTPase"/>
</dbReference>
<dbReference type="InterPro" id="IPR045735">
    <property type="entry name" value="Spore_III_AA_AAA+_ATPase"/>
</dbReference>
<dbReference type="RefSeq" id="WP_091261139.1">
    <property type="nucleotide sequence ID" value="NZ_FNDE01000040.1"/>
</dbReference>
<dbReference type="Gene3D" id="3.40.50.300">
    <property type="entry name" value="P-loop containing nucleotide triphosphate hydrolases"/>
    <property type="match status" value="1"/>
</dbReference>
<dbReference type="NCBIfam" id="TIGR02858">
    <property type="entry name" value="spore_III_AA"/>
    <property type="match status" value="1"/>
</dbReference>
<protein>
    <submittedName>
        <fullName evidence="4">Stage III sporulation protein AA</fullName>
    </submittedName>
</protein>
<dbReference type="InterPro" id="IPR003593">
    <property type="entry name" value="AAA+_ATPase"/>
</dbReference>
<accession>A0A1G8E7D4</accession>
<name>A0A1G8E7D4_ANETH</name>
<dbReference type="SUPFAM" id="SSF52540">
    <property type="entry name" value="P-loop containing nucleoside triphosphate hydrolases"/>
    <property type="match status" value="1"/>
</dbReference>
<sequence>MEEVLRMLPDSLRVKLKNLSWKDIEQMEEIRLRVGRPIEYVGGGASWFISGQGGGTRRAEEALTFTKEEGMQLLSRLSHHSVYMMEEEMRRGYITVQGGHRVGLSGKVVLENGRVKLIRDVTSFNIRFAREKRGVADGVLPLLVEGGQLKNTLVISPPQCGKTTLLRDLARQISYGSKEMAGKKVSIVDERSEIAGCVAGVPQKDVGPRTDVLDACPKAEGMMMMIRSMSPEVLITDEIGRPEDGYALEEAIHAGITVIASVHGRDLKDIMRRPTLSRILQAGVFQRYLVLSRRPKVGTVAGVYNEHFTECRR</sequence>
<keyword evidence="2" id="KW-0067">ATP-binding</keyword>
<keyword evidence="1" id="KW-0547">Nucleotide-binding</keyword>
<gene>
    <name evidence="4" type="ORF">SAMN04489735_104022</name>
</gene>
<evidence type="ECO:0000256" key="1">
    <source>
        <dbReference type="ARBA" id="ARBA00022741"/>
    </source>
</evidence>
<feature type="domain" description="AAA+ ATPase" evidence="3">
    <location>
        <begin position="148"/>
        <end position="286"/>
    </location>
</feature>
<evidence type="ECO:0000259" key="3">
    <source>
        <dbReference type="SMART" id="SM00382"/>
    </source>
</evidence>
<reference evidence="4 5" key="1">
    <citation type="submission" date="2016-10" db="EMBL/GenBank/DDBJ databases">
        <authorList>
            <person name="de Groot N.N."/>
        </authorList>
    </citation>
    <scope>NUCLEOTIDE SEQUENCE [LARGE SCALE GENOMIC DNA]</scope>
    <source>
        <strain evidence="4 5">L 420-91</strain>
    </source>
</reference>
<evidence type="ECO:0000313" key="4">
    <source>
        <dbReference type="EMBL" id="SDH65795.1"/>
    </source>
</evidence>
<organism evidence="4 5">
    <name type="scientific">Aneurinibacillus thermoaerophilus</name>
    <dbReference type="NCBI Taxonomy" id="143495"/>
    <lineage>
        <taxon>Bacteria</taxon>
        <taxon>Bacillati</taxon>
        <taxon>Bacillota</taxon>
        <taxon>Bacilli</taxon>
        <taxon>Bacillales</taxon>
        <taxon>Paenibacillaceae</taxon>
        <taxon>Aneurinibacillus group</taxon>
        <taxon>Aneurinibacillus</taxon>
    </lineage>
</organism>
<dbReference type="PANTHER" id="PTHR20953:SF3">
    <property type="entry name" value="P-LOOP CONTAINING NUCLEOSIDE TRIPHOSPHATE HYDROLASES SUPERFAMILY PROTEIN"/>
    <property type="match status" value="1"/>
</dbReference>
<dbReference type="OrthoDB" id="9768243at2"/>
<dbReference type="AlphaFoldDB" id="A0A1G8E7D4"/>
<evidence type="ECO:0000256" key="2">
    <source>
        <dbReference type="ARBA" id="ARBA00022840"/>
    </source>
</evidence>
<proteinExistence type="predicted"/>
<dbReference type="Pfam" id="PF19568">
    <property type="entry name" value="Spore_III_AA"/>
    <property type="match status" value="1"/>
</dbReference>
<dbReference type="InterPro" id="IPR014217">
    <property type="entry name" value="Spore_III_AA"/>
</dbReference>
<dbReference type="Proteomes" id="UP000198956">
    <property type="component" value="Unassembled WGS sequence"/>
</dbReference>